<dbReference type="Pfam" id="PF08279">
    <property type="entry name" value="HTH_11"/>
    <property type="match status" value="1"/>
</dbReference>
<evidence type="ECO:0000259" key="7">
    <source>
        <dbReference type="PROSITE" id="PS51099"/>
    </source>
</evidence>
<evidence type="ECO:0000313" key="9">
    <source>
        <dbReference type="EMBL" id="MDV2911878.1"/>
    </source>
</evidence>
<dbReference type="InterPro" id="IPR002178">
    <property type="entry name" value="PTS_EIIA_type-2_dom"/>
</dbReference>
<dbReference type="InterPro" id="IPR013196">
    <property type="entry name" value="HTH_11"/>
</dbReference>
<dbReference type="PANTHER" id="PTHR30185:SF13">
    <property type="entry name" value="LICABCH OPERON REGULATOR-RELATED"/>
    <property type="match status" value="1"/>
</dbReference>
<dbReference type="PANTHER" id="PTHR30185">
    <property type="entry name" value="CRYPTIC BETA-GLUCOSIDE BGL OPERON ANTITERMINATOR"/>
    <property type="match status" value="1"/>
</dbReference>
<evidence type="ECO:0000313" key="10">
    <source>
        <dbReference type="Proteomes" id="UP001280415"/>
    </source>
</evidence>
<keyword evidence="5" id="KW-0804">Transcription</keyword>
<dbReference type="AlphaFoldDB" id="A0AAW8YPR1"/>
<dbReference type="SUPFAM" id="SSF52794">
    <property type="entry name" value="PTS system IIB component-like"/>
    <property type="match status" value="1"/>
</dbReference>
<dbReference type="CDD" id="cd05568">
    <property type="entry name" value="PTS_IIB_bgl_like"/>
    <property type="match status" value="1"/>
</dbReference>
<evidence type="ECO:0000256" key="5">
    <source>
        <dbReference type="ARBA" id="ARBA00023163"/>
    </source>
</evidence>
<keyword evidence="4" id="KW-0010">Activator</keyword>
<reference evidence="9" key="2">
    <citation type="submission" date="2023-10" db="EMBL/GenBank/DDBJ databases">
        <authorList>
            <person name="Khurajog B."/>
        </authorList>
    </citation>
    <scope>NUCLEOTIDE SEQUENCE</scope>
    <source>
        <strain evidence="9">BF14</strain>
    </source>
</reference>
<dbReference type="Gene3D" id="3.40.930.10">
    <property type="entry name" value="Mannitol-specific EII, Chain A"/>
    <property type="match status" value="1"/>
</dbReference>
<organism evidence="9 10">
    <name type="scientific">Pediococcus acidilactici</name>
    <dbReference type="NCBI Taxonomy" id="1254"/>
    <lineage>
        <taxon>Bacteria</taxon>
        <taxon>Bacillati</taxon>
        <taxon>Bacillota</taxon>
        <taxon>Bacilli</taxon>
        <taxon>Lactobacillales</taxon>
        <taxon>Lactobacillaceae</taxon>
        <taxon>Pediococcus</taxon>
        <taxon>Pediococcus acidilactici group</taxon>
    </lineage>
</organism>
<dbReference type="SUPFAM" id="SSF46785">
    <property type="entry name" value="Winged helix' DNA-binding domain"/>
    <property type="match status" value="1"/>
</dbReference>
<evidence type="ECO:0000256" key="2">
    <source>
        <dbReference type="ARBA" id="ARBA00022737"/>
    </source>
</evidence>
<feature type="domain" description="PTS EIIA type-2" evidence="6">
    <location>
        <begin position="500"/>
        <end position="640"/>
    </location>
</feature>
<dbReference type="InterPro" id="IPR013011">
    <property type="entry name" value="PTS_EIIB_2"/>
</dbReference>
<evidence type="ECO:0000259" key="8">
    <source>
        <dbReference type="PROSITE" id="PS51372"/>
    </source>
</evidence>
<dbReference type="Gene3D" id="1.10.1790.10">
    <property type="entry name" value="PRD domain"/>
    <property type="match status" value="2"/>
</dbReference>
<dbReference type="RefSeq" id="WP_317052393.1">
    <property type="nucleotide sequence ID" value="NZ_CP140878.1"/>
</dbReference>
<dbReference type="EMBL" id="JAWJAX010000010">
    <property type="protein sequence ID" value="MDV2911878.1"/>
    <property type="molecule type" value="Genomic_DNA"/>
</dbReference>
<dbReference type="CDD" id="cd00211">
    <property type="entry name" value="PTS_IIA_fru"/>
    <property type="match status" value="1"/>
</dbReference>
<dbReference type="Pfam" id="PF05043">
    <property type="entry name" value="Mga"/>
    <property type="match status" value="1"/>
</dbReference>
<dbReference type="SUPFAM" id="SSF63520">
    <property type="entry name" value="PTS-regulatory domain, PRD"/>
    <property type="match status" value="2"/>
</dbReference>
<dbReference type="InterPro" id="IPR036388">
    <property type="entry name" value="WH-like_DNA-bd_sf"/>
</dbReference>
<dbReference type="GO" id="GO:0008982">
    <property type="term" value="F:protein-N(PI)-phosphohistidine-sugar phosphotransferase activity"/>
    <property type="evidence" value="ECO:0007669"/>
    <property type="project" value="InterPro"/>
</dbReference>
<proteinExistence type="predicted"/>
<keyword evidence="3" id="KW-0805">Transcription regulation</keyword>
<feature type="domain" description="PRD" evidence="8">
    <location>
        <begin position="189"/>
        <end position="292"/>
    </location>
</feature>
<feature type="domain" description="PTS EIIB type-2" evidence="7">
    <location>
        <begin position="408"/>
        <end position="498"/>
    </location>
</feature>
<dbReference type="Gene3D" id="3.40.50.2300">
    <property type="match status" value="1"/>
</dbReference>
<dbReference type="InterPro" id="IPR016152">
    <property type="entry name" value="PTrfase/Anion_transptr"/>
</dbReference>
<gene>
    <name evidence="9" type="ORF">R0H03_08380</name>
</gene>
<dbReference type="Gene3D" id="1.10.10.10">
    <property type="entry name" value="Winged helix-like DNA-binding domain superfamily/Winged helix DNA-binding domain"/>
    <property type="match status" value="1"/>
</dbReference>
<dbReference type="InterPro" id="IPR050661">
    <property type="entry name" value="BglG_antiterminators"/>
</dbReference>
<dbReference type="InterPro" id="IPR036390">
    <property type="entry name" value="WH_DNA-bd_sf"/>
</dbReference>
<dbReference type="PROSITE" id="PS51372">
    <property type="entry name" value="PRD_2"/>
    <property type="match status" value="2"/>
</dbReference>
<name>A0AAW8YPR1_PEDAC</name>
<dbReference type="PROSITE" id="PS51094">
    <property type="entry name" value="PTS_EIIA_TYPE_2"/>
    <property type="match status" value="1"/>
</dbReference>
<feature type="domain" description="PRD" evidence="8">
    <location>
        <begin position="296"/>
        <end position="403"/>
    </location>
</feature>
<keyword evidence="1" id="KW-0808">Transferase</keyword>
<protein>
    <submittedName>
        <fullName evidence="9">BglG family transcription antiterminator</fullName>
    </submittedName>
</protein>
<evidence type="ECO:0000259" key="6">
    <source>
        <dbReference type="PROSITE" id="PS51094"/>
    </source>
</evidence>
<comment type="caution">
    <text evidence="9">The sequence shown here is derived from an EMBL/GenBank/DDBJ whole genome shotgun (WGS) entry which is preliminary data.</text>
</comment>
<accession>A0AAW8YPR1</accession>
<dbReference type="InterPro" id="IPR036634">
    <property type="entry name" value="PRD_sf"/>
</dbReference>
<dbReference type="GO" id="GO:0006355">
    <property type="term" value="P:regulation of DNA-templated transcription"/>
    <property type="evidence" value="ECO:0007669"/>
    <property type="project" value="InterPro"/>
</dbReference>
<sequence length="646" mass="74392">MLELSYARLKKILMILVAAQKEISSSYLSLKLKVSERTIRTDINRLNEDITQYNVLIKHHRSKGYFLKEEQTGSLAKLKADLEELDKKVLFDSVNIRLKKLMCLLLLTNAPISIYKILEDMYISSGTLSNYIEEIKSAIKGYHLEIVRVNNAFSIVGDEVEKRQCFIDQVEDKNYKTYILGFTDLEKSIFKEINLDELKSVLDEFMDKLVFDIADFNRKNIIMHIAITILRIKNGNEITTFSDNSIIKGGIEKEFNQLFVGIEQQFNVQISSAERNYIKYHFALNNPQIIRDTEDNSEVEINKAIMLFLDRIRNNYGFDLSDATELINNLRAHITSLIKINRFDSTRKNPLLDVIISTFPLAYEMTKTSIDVLEKRLNLTFNDDEVSFITLHIGAAMENRYNQKLSAKKVAIVCGSGTATANLLKVKLEAKFSQYIEIVGLYSFEEYRKGKMEPVDFIISTVPIFDSKIPVVQVDLANFAHDSKELSNFITTTENQPLSKLFDQNLIFIHQDLKSKDAVLRKMLSALEKENVTKPEYKHFLMKREKMYSTAIGGGIAIPHPIKFSAYKSRVAFLQTEREINWGNEHNVDLIFMLAINEDDYPKIQPLFSFLVDLQENSKFLKLIKKTNSAQEALQIINSFVKESLD</sequence>
<dbReference type="Pfam" id="PF00359">
    <property type="entry name" value="PTS_EIIA_2"/>
    <property type="match status" value="1"/>
</dbReference>
<dbReference type="Pfam" id="PF00874">
    <property type="entry name" value="PRD"/>
    <property type="match status" value="2"/>
</dbReference>
<reference evidence="9" key="1">
    <citation type="journal article" date="2023" name="PeerJ">
        <title>Selection and evaluation of lactic acid bacteria from chicken feces in Thailand as potential probiotics.</title>
        <authorList>
            <person name="Khurajog B."/>
            <person name="Disastra Y."/>
            <person name="Lawwyne L.D."/>
            <person name="Sirichokchatchawan W."/>
            <person name="Niyomtham W."/>
            <person name="Yindee J."/>
            <person name="Hampson D.J."/>
            <person name="Prapasarakul N."/>
        </authorList>
    </citation>
    <scope>NUCLEOTIDE SEQUENCE</scope>
    <source>
        <strain evidence="9">BF14</strain>
    </source>
</reference>
<dbReference type="PROSITE" id="PS51099">
    <property type="entry name" value="PTS_EIIB_TYPE_2"/>
    <property type="match status" value="1"/>
</dbReference>
<dbReference type="InterPro" id="IPR011608">
    <property type="entry name" value="PRD"/>
</dbReference>
<dbReference type="InterPro" id="IPR007737">
    <property type="entry name" value="Mga_HTH"/>
</dbReference>
<evidence type="ECO:0000256" key="1">
    <source>
        <dbReference type="ARBA" id="ARBA00022679"/>
    </source>
</evidence>
<dbReference type="GO" id="GO:0009401">
    <property type="term" value="P:phosphoenolpyruvate-dependent sugar phosphotransferase system"/>
    <property type="evidence" value="ECO:0007669"/>
    <property type="project" value="InterPro"/>
</dbReference>
<evidence type="ECO:0000256" key="4">
    <source>
        <dbReference type="ARBA" id="ARBA00023159"/>
    </source>
</evidence>
<dbReference type="Proteomes" id="UP001280415">
    <property type="component" value="Unassembled WGS sequence"/>
</dbReference>
<dbReference type="SUPFAM" id="SSF55804">
    <property type="entry name" value="Phoshotransferase/anion transport protein"/>
    <property type="match status" value="1"/>
</dbReference>
<dbReference type="InterPro" id="IPR036095">
    <property type="entry name" value="PTS_EIIB-like_sf"/>
</dbReference>
<keyword evidence="2" id="KW-0677">Repeat</keyword>
<evidence type="ECO:0000256" key="3">
    <source>
        <dbReference type="ARBA" id="ARBA00023015"/>
    </source>
</evidence>